<dbReference type="InterPro" id="IPR022233">
    <property type="entry name" value="TRAPPC10/Trs130_C"/>
</dbReference>
<feature type="domain" description="TRAPPC10/Trs130 C-terminal" evidence="1">
    <location>
        <begin position="364"/>
        <end position="474"/>
    </location>
</feature>
<dbReference type="AlphaFoldDB" id="A0A433DE43"/>
<evidence type="ECO:0000313" key="2">
    <source>
        <dbReference type="EMBL" id="RUP49086.1"/>
    </source>
</evidence>
<accession>A0A433DE43</accession>
<sequence>MSCQISTSGNYAVEECRMTIGKLIFQHSFLHSAQKKRVFRLNHDPQFLRVLISQPNDGAHWTKFSHRRLFVNNRADTWIVVAYAVKSAMYFSGLVTDDDGRKEDLLVFDDGTITLPSCKEGEVIQFLIPYEGEGSWGVSDFMVKIVTEYITTDSKRRVFCSAESIKISIPLVVTESTIFREDCVFLKVELACNGLLPVRILASNLRPSKIYDVADNSLNSNWDLTLFPKQLATFVYKLTKRTYQAEGSHNVLWGFILGFPADNDALKSKVQFVVKYRPLKDEVEYRVAAMLHKILKEHNLGQHTQYIVRNVKEAFLSSLDYTSYGLKDVLHLDDFDAELCENLLSYSDVDTIDRLLDIIQEFFEILHTVELVLENPDELVVTEACPCVLKIKQSVYWTADQGAHPPTDFFYDVDVDYENWLLSGRRKLTFVSKAGETLEFPITLLPLKTGHLLLPSIRVSGVAQNVFSATVYVNNAQQILVKPKSTSATFFVEQQHRIPLVPPQPAYGSSDGYGRGAYLENIREEMS</sequence>
<dbReference type="GO" id="GO:1990071">
    <property type="term" value="C:TRAPPII protein complex"/>
    <property type="evidence" value="ECO:0007669"/>
    <property type="project" value="InterPro"/>
</dbReference>
<name>A0A433DE43_9FUNG</name>
<protein>
    <submittedName>
        <fullName evidence="2">Trafficking protein particle complex subunit 10</fullName>
    </submittedName>
</protein>
<dbReference type="InterPro" id="IPR045126">
    <property type="entry name" value="TRAPPC10/Trs130"/>
</dbReference>
<dbReference type="Pfam" id="PF12584">
    <property type="entry name" value="TRAPPC10"/>
    <property type="match status" value="1"/>
</dbReference>
<dbReference type="EMBL" id="RBNI01002620">
    <property type="protein sequence ID" value="RUP49086.1"/>
    <property type="molecule type" value="Genomic_DNA"/>
</dbReference>
<dbReference type="OrthoDB" id="10256906at2759"/>
<keyword evidence="3" id="KW-1185">Reference proteome</keyword>
<gene>
    <name evidence="2" type="ORF">BC936DRAFT_143307</name>
</gene>
<comment type="caution">
    <text evidence="2">The sequence shown here is derived from an EMBL/GenBank/DDBJ whole genome shotgun (WGS) entry which is preliminary data.</text>
</comment>
<evidence type="ECO:0000313" key="3">
    <source>
        <dbReference type="Proteomes" id="UP000268093"/>
    </source>
</evidence>
<dbReference type="GO" id="GO:0006891">
    <property type="term" value="P:intra-Golgi vesicle-mediated transport"/>
    <property type="evidence" value="ECO:0007669"/>
    <property type="project" value="TreeGrafter"/>
</dbReference>
<reference evidence="2 3" key="1">
    <citation type="journal article" date="2018" name="New Phytol.">
        <title>Phylogenomics of Endogonaceae and evolution of mycorrhizas within Mucoromycota.</title>
        <authorList>
            <person name="Chang Y."/>
            <person name="Desiro A."/>
            <person name="Na H."/>
            <person name="Sandor L."/>
            <person name="Lipzen A."/>
            <person name="Clum A."/>
            <person name="Barry K."/>
            <person name="Grigoriev I.V."/>
            <person name="Martin F.M."/>
            <person name="Stajich J.E."/>
            <person name="Smith M.E."/>
            <person name="Bonito G."/>
            <person name="Spatafora J.W."/>
        </authorList>
    </citation>
    <scope>NUCLEOTIDE SEQUENCE [LARGE SCALE GENOMIC DNA]</scope>
    <source>
        <strain evidence="2 3">GMNB39</strain>
    </source>
</reference>
<dbReference type="Proteomes" id="UP000268093">
    <property type="component" value="Unassembled WGS sequence"/>
</dbReference>
<dbReference type="PANTHER" id="PTHR13251:SF3">
    <property type="entry name" value="TRAFFICKING PROTEIN PARTICLE COMPLEX SUBUNIT 10"/>
    <property type="match status" value="1"/>
</dbReference>
<proteinExistence type="predicted"/>
<organism evidence="2 3">
    <name type="scientific">Jimgerdemannia flammicorona</name>
    <dbReference type="NCBI Taxonomy" id="994334"/>
    <lineage>
        <taxon>Eukaryota</taxon>
        <taxon>Fungi</taxon>
        <taxon>Fungi incertae sedis</taxon>
        <taxon>Mucoromycota</taxon>
        <taxon>Mucoromycotina</taxon>
        <taxon>Endogonomycetes</taxon>
        <taxon>Endogonales</taxon>
        <taxon>Endogonaceae</taxon>
        <taxon>Jimgerdemannia</taxon>
    </lineage>
</organism>
<dbReference type="PANTHER" id="PTHR13251">
    <property type="entry name" value="EPILEPSY HOLOPROSENCEPHALY CANDIDATE 1/TMEM1"/>
    <property type="match status" value="1"/>
</dbReference>
<evidence type="ECO:0000259" key="1">
    <source>
        <dbReference type="Pfam" id="PF12584"/>
    </source>
</evidence>
<dbReference type="GO" id="GO:0034498">
    <property type="term" value="P:early endosome to Golgi transport"/>
    <property type="evidence" value="ECO:0007669"/>
    <property type="project" value="TreeGrafter"/>
</dbReference>
<dbReference type="GO" id="GO:0005829">
    <property type="term" value="C:cytosol"/>
    <property type="evidence" value="ECO:0007669"/>
    <property type="project" value="GOC"/>
</dbReference>